<feature type="site" description="Lowers pKa of active site Tyr" evidence="6">
    <location>
        <position position="78"/>
    </location>
</feature>
<dbReference type="Pfam" id="PF00248">
    <property type="entry name" value="Aldo_ket_red"/>
    <property type="match status" value="1"/>
</dbReference>
<dbReference type="GO" id="GO:0016616">
    <property type="term" value="F:oxidoreductase activity, acting on the CH-OH group of donors, NAD or NADP as acceptor"/>
    <property type="evidence" value="ECO:0007669"/>
    <property type="project" value="UniProtKB-ARBA"/>
</dbReference>
<keyword evidence="2" id="KW-0521">NADP</keyword>
<evidence type="ECO:0000313" key="8">
    <source>
        <dbReference type="EMBL" id="MRX44089.1"/>
    </source>
</evidence>
<comment type="similarity">
    <text evidence="1">Belongs to the aldo/keto reductase family.</text>
</comment>
<dbReference type="InterPro" id="IPR020471">
    <property type="entry name" value="AKR"/>
</dbReference>
<accession>A0A6L5R262</accession>
<dbReference type="PROSITE" id="PS00062">
    <property type="entry name" value="ALDOKETO_REDUCTASE_2"/>
    <property type="match status" value="1"/>
</dbReference>
<feature type="binding site" evidence="5">
    <location>
        <position position="111"/>
    </location>
    <ligand>
        <name>substrate</name>
    </ligand>
</feature>
<dbReference type="Gene3D" id="3.20.20.100">
    <property type="entry name" value="NADP-dependent oxidoreductase domain"/>
    <property type="match status" value="1"/>
</dbReference>
<evidence type="ECO:0000256" key="1">
    <source>
        <dbReference type="ARBA" id="ARBA00007905"/>
    </source>
</evidence>
<dbReference type="FunFam" id="3.20.20.100:FF:000015">
    <property type="entry name" value="Oxidoreductase, aldo/keto reductase family"/>
    <property type="match status" value="1"/>
</dbReference>
<dbReference type="RefSeq" id="WP_154346389.1">
    <property type="nucleotide sequence ID" value="NZ_WKJD01000016.1"/>
</dbReference>
<keyword evidence="3" id="KW-0560">Oxidoreductase</keyword>
<gene>
    <name evidence="8" type="ORF">GJR97_10160</name>
</gene>
<feature type="active site" description="Proton donor" evidence="4">
    <location>
        <position position="53"/>
    </location>
</feature>
<keyword evidence="9" id="KW-1185">Reference proteome</keyword>
<dbReference type="Proteomes" id="UP000476511">
    <property type="component" value="Unassembled WGS sequence"/>
</dbReference>
<dbReference type="PRINTS" id="PR00069">
    <property type="entry name" value="ALDKETRDTASE"/>
</dbReference>
<dbReference type="InterPro" id="IPR036812">
    <property type="entry name" value="NAD(P)_OxRdtase_dom_sf"/>
</dbReference>
<dbReference type="InterPro" id="IPR018170">
    <property type="entry name" value="Aldo/ket_reductase_CS"/>
</dbReference>
<dbReference type="PIRSF" id="PIRSF000097">
    <property type="entry name" value="AKR"/>
    <property type="match status" value="1"/>
</dbReference>
<dbReference type="InterPro" id="IPR023210">
    <property type="entry name" value="NADP_OxRdtase_dom"/>
</dbReference>
<dbReference type="PANTHER" id="PTHR43827">
    <property type="entry name" value="2,5-DIKETO-D-GLUCONIC ACID REDUCTASE"/>
    <property type="match status" value="1"/>
</dbReference>
<protein>
    <submittedName>
        <fullName evidence="8">Aldo/keto reductase</fullName>
    </submittedName>
</protein>
<dbReference type="PROSITE" id="PS00798">
    <property type="entry name" value="ALDOKETO_REDUCTASE_1"/>
    <property type="match status" value="1"/>
</dbReference>
<feature type="domain" description="NADP-dependent oxidoreductase" evidence="7">
    <location>
        <begin position="26"/>
        <end position="265"/>
    </location>
</feature>
<evidence type="ECO:0000313" key="9">
    <source>
        <dbReference type="Proteomes" id="UP000476511"/>
    </source>
</evidence>
<evidence type="ECO:0000256" key="3">
    <source>
        <dbReference type="ARBA" id="ARBA00023002"/>
    </source>
</evidence>
<proteinExistence type="inferred from homology"/>
<dbReference type="AlphaFoldDB" id="A0A6L5R262"/>
<dbReference type="PANTHER" id="PTHR43827:SF3">
    <property type="entry name" value="NADP-DEPENDENT OXIDOREDUCTASE DOMAIN-CONTAINING PROTEIN"/>
    <property type="match status" value="1"/>
</dbReference>
<evidence type="ECO:0000256" key="4">
    <source>
        <dbReference type="PIRSR" id="PIRSR000097-1"/>
    </source>
</evidence>
<organism evidence="8 9">
    <name type="scientific">Agromyces kandeliae</name>
    <dbReference type="NCBI Taxonomy" id="2666141"/>
    <lineage>
        <taxon>Bacteria</taxon>
        <taxon>Bacillati</taxon>
        <taxon>Actinomycetota</taxon>
        <taxon>Actinomycetes</taxon>
        <taxon>Micrococcales</taxon>
        <taxon>Microbacteriaceae</taxon>
        <taxon>Agromyces</taxon>
    </lineage>
</organism>
<sequence length="278" mass="31346">MSETAVPRIRLNDGTSIPQLGFGVFKVDPAETERIVTDALDVGYRHLDTARIYGNEEGVGRAVAASGIPREELYVTTKLWNDDQGTASALEAFEGSLERLGLEYVDLYLIHWPVPAQDRYVDSWRTLEQIRESGRARSIGVSNFMVPHLQRLLDETDVVPAVDQIELHPAHQQPEVTEFAAEHGIEVESWGPLGQGKYPLLELPEVTEAASAHGKTSAQVVIRWHLQRGFIVFPKSNRRERMVENFDVFDFALSDDEMDRITAIEREHRLGPDPHHFG</sequence>
<comment type="caution">
    <text evidence="8">The sequence shown here is derived from an EMBL/GenBank/DDBJ whole genome shotgun (WGS) entry which is preliminary data.</text>
</comment>
<dbReference type="EMBL" id="WKJD01000016">
    <property type="protein sequence ID" value="MRX44089.1"/>
    <property type="molecule type" value="Genomic_DNA"/>
</dbReference>
<dbReference type="SUPFAM" id="SSF51430">
    <property type="entry name" value="NAD(P)-linked oxidoreductase"/>
    <property type="match status" value="1"/>
</dbReference>
<reference evidence="8 9" key="1">
    <citation type="submission" date="2019-11" db="EMBL/GenBank/DDBJ databases">
        <title>Agromyces kandeliae sp. nov., isolated from mangrove soil.</title>
        <authorList>
            <person name="Wang R."/>
        </authorList>
    </citation>
    <scope>NUCLEOTIDE SEQUENCE [LARGE SCALE GENOMIC DNA]</scope>
    <source>
        <strain evidence="8 9">Q22</strain>
    </source>
</reference>
<evidence type="ECO:0000259" key="7">
    <source>
        <dbReference type="Pfam" id="PF00248"/>
    </source>
</evidence>
<evidence type="ECO:0000256" key="5">
    <source>
        <dbReference type="PIRSR" id="PIRSR000097-2"/>
    </source>
</evidence>
<name>A0A6L5R262_9MICO</name>
<evidence type="ECO:0000256" key="2">
    <source>
        <dbReference type="ARBA" id="ARBA00022857"/>
    </source>
</evidence>
<evidence type="ECO:0000256" key="6">
    <source>
        <dbReference type="PIRSR" id="PIRSR000097-3"/>
    </source>
</evidence>